<protein>
    <submittedName>
        <fullName evidence="2">Arylamine N-acetyltransferase</fullName>
    </submittedName>
</protein>
<dbReference type="InterPro" id="IPR038765">
    <property type="entry name" value="Papain-like_cys_pep_sf"/>
</dbReference>
<name>A0ABW0MYY6_9ACTN</name>
<dbReference type="InterPro" id="IPR001447">
    <property type="entry name" value="Arylamine_N-AcTrfase"/>
</dbReference>
<dbReference type="Pfam" id="PF00797">
    <property type="entry name" value="Acetyltransf_2"/>
    <property type="match status" value="1"/>
</dbReference>
<accession>A0ABW0MYY6</accession>
<dbReference type="PANTHER" id="PTHR11786:SF0">
    <property type="entry name" value="ARYLAMINE N-ACETYLTRANSFERASE 4-RELATED"/>
    <property type="match status" value="1"/>
</dbReference>
<dbReference type="Gene3D" id="2.40.128.150">
    <property type="entry name" value="Cysteine proteinases"/>
    <property type="match status" value="1"/>
</dbReference>
<dbReference type="EMBL" id="JBHSMD010000002">
    <property type="protein sequence ID" value="MFC5493084.1"/>
    <property type="molecule type" value="Genomic_DNA"/>
</dbReference>
<comment type="similarity">
    <text evidence="1">Belongs to the arylamine N-acetyltransferase family.</text>
</comment>
<dbReference type="SUPFAM" id="SSF54001">
    <property type="entry name" value="Cysteine proteinases"/>
    <property type="match status" value="1"/>
</dbReference>
<evidence type="ECO:0000313" key="3">
    <source>
        <dbReference type="Proteomes" id="UP001595956"/>
    </source>
</evidence>
<comment type="caution">
    <text evidence="2">The sequence shown here is derived from an EMBL/GenBank/DDBJ whole genome shotgun (WGS) entry which is preliminary data.</text>
</comment>
<proteinExistence type="inferred from homology"/>
<keyword evidence="3" id="KW-1185">Reference proteome</keyword>
<dbReference type="Proteomes" id="UP001595956">
    <property type="component" value="Unassembled WGS sequence"/>
</dbReference>
<sequence length="282" mass="31287">MTTAAYLARLGIDVPPPPTLETLVLLHQRHLERVPYENLAIMLGRPPSVDAVASLERIGELGRAGYCFHQNGALELVLRDLGFEVTRRHGHVWTDEWDRDGSFLNHLVLHVAGLPTTENPGGEWWVDVGLGDAFRDPVPLVAGEYRQGPFTYVVDEVRPDGWSFRHDATGSFTGVEVTTRPTEPADVLASHAELCVPGTGVFAKVLVVQRRHAGGCSTLRGCVLTQVDAYGKTRTELEDWEAWRAALGDLHLPLDDVEDDELRALHARMWDAHLVWKAEARA</sequence>
<evidence type="ECO:0000313" key="2">
    <source>
        <dbReference type="EMBL" id="MFC5493084.1"/>
    </source>
</evidence>
<organism evidence="2 3">
    <name type="scientific">Nocardioides caricicola</name>
    <dbReference type="NCBI Taxonomy" id="634770"/>
    <lineage>
        <taxon>Bacteria</taxon>
        <taxon>Bacillati</taxon>
        <taxon>Actinomycetota</taxon>
        <taxon>Actinomycetes</taxon>
        <taxon>Propionibacteriales</taxon>
        <taxon>Nocardioidaceae</taxon>
        <taxon>Nocardioides</taxon>
    </lineage>
</organism>
<gene>
    <name evidence="2" type="ORF">ACFPKY_08230</name>
</gene>
<evidence type="ECO:0000256" key="1">
    <source>
        <dbReference type="ARBA" id="ARBA00006547"/>
    </source>
</evidence>
<dbReference type="RefSeq" id="WP_345171852.1">
    <property type="nucleotide sequence ID" value="NZ_BAABFQ010000003.1"/>
</dbReference>
<dbReference type="PANTHER" id="PTHR11786">
    <property type="entry name" value="N-HYDROXYARYLAMINE O-ACETYLTRANSFERASE"/>
    <property type="match status" value="1"/>
</dbReference>
<dbReference type="Gene3D" id="3.30.2140.10">
    <property type="entry name" value="Arylamine N-acetyltransferase"/>
    <property type="match status" value="1"/>
</dbReference>
<reference evidence="3" key="1">
    <citation type="journal article" date="2019" name="Int. J. Syst. Evol. Microbiol.">
        <title>The Global Catalogue of Microorganisms (GCM) 10K type strain sequencing project: providing services to taxonomists for standard genome sequencing and annotation.</title>
        <authorList>
            <consortium name="The Broad Institute Genomics Platform"/>
            <consortium name="The Broad Institute Genome Sequencing Center for Infectious Disease"/>
            <person name="Wu L."/>
            <person name="Ma J."/>
        </authorList>
    </citation>
    <scope>NUCLEOTIDE SEQUENCE [LARGE SCALE GENOMIC DNA]</scope>
    <source>
        <strain evidence="3">KACC 13778</strain>
    </source>
</reference>